<protein>
    <submittedName>
        <fullName evidence="1">Uncharacterized protein</fullName>
    </submittedName>
</protein>
<gene>
    <name evidence="1" type="ORF">SIL82_05400</name>
</gene>
<evidence type="ECO:0000313" key="2">
    <source>
        <dbReference type="Proteomes" id="UP001279660"/>
    </source>
</evidence>
<evidence type="ECO:0000313" key="1">
    <source>
        <dbReference type="EMBL" id="MDX5983689.1"/>
    </source>
</evidence>
<sequence length="96" mass="10500">MTADDRDLLEQNQHLQGPTLLGAPILLGAMKRIPVCAVCPSARWYRIADKAGAERLECFCTEFRGVMYGVKEEAVMSCDARTDALDRRQPDGASAG</sequence>
<name>A0ABU4PI91_9SPHN</name>
<keyword evidence="2" id="KW-1185">Reference proteome</keyword>
<comment type="caution">
    <text evidence="1">The sequence shown here is derived from an EMBL/GenBank/DDBJ whole genome shotgun (WGS) entry which is preliminary data.</text>
</comment>
<proteinExistence type="predicted"/>
<accession>A0ABU4PI91</accession>
<dbReference type="EMBL" id="JAWXXV010000001">
    <property type="protein sequence ID" value="MDX5983689.1"/>
    <property type="molecule type" value="Genomic_DNA"/>
</dbReference>
<reference evidence="1 2" key="1">
    <citation type="submission" date="2023-11" db="EMBL/GenBank/DDBJ databases">
        <title>MicrobeMod: A computational toolkit for identifying prokaryotic methylation and restriction-modification with nanopore sequencing.</title>
        <authorList>
            <person name="Crits-Christoph A."/>
            <person name="Kang S.C."/>
            <person name="Lee H."/>
            <person name="Ostrov N."/>
        </authorList>
    </citation>
    <scope>NUCLEOTIDE SEQUENCE [LARGE SCALE GENOMIC DNA]</scope>
    <source>
        <strain evidence="1 2">ATCC 14820</strain>
    </source>
</reference>
<organism evidence="1 2">
    <name type="scientific">Sphingomonas echinoides</name>
    <dbReference type="NCBI Taxonomy" id="59803"/>
    <lineage>
        <taxon>Bacteria</taxon>
        <taxon>Pseudomonadati</taxon>
        <taxon>Pseudomonadota</taxon>
        <taxon>Alphaproteobacteria</taxon>
        <taxon>Sphingomonadales</taxon>
        <taxon>Sphingomonadaceae</taxon>
        <taxon>Sphingomonas</taxon>
    </lineage>
</organism>
<dbReference type="RefSeq" id="WP_154651295.1">
    <property type="nucleotide sequence ID" value="NZ_JAWXXV010000001.1"/>
</dbReference>
<dbReference type="Proteomes" id="UP001279660">
    <property type="component" value="Unassembled WGS sequence"/>
</dbReference>